<organism evidence="6 7">
    <name type="scientific">Streptomyces carpinensis</name>
    <dbReference type="NCBI Taxonomy" id="66369"/>
    <lineage>
        <taxon>Bacteria</taxon>
        <taxon>Bacillati</taxon>
        <taxon>Actinomycetota</taxon>
        <taxon>Actinomycetes</taxon>
        <taxon>Kitasatosporales</taxon>
        <taxon>Streptomycetaceae</taxon>
        <taxon>Streptomyces</taxon>
    </lineage>
</organism>
<name>A0ABV1VWE9_9ACTN</name>
<evidence type="ECO:0000313" key="7">
    <source>
        <dbReference type="Proteomes" id="UP001458415"/>
    </source>
</evidence>
<keyword evidence="7" id="KW-1185">Reference proteome</keyword>
<evidence type="ECO:0000256" key="1">
    <source>
        <dbReference type="ARBA" id="ARBA00010982"/>
    </source>
</evidence>
<evidence type="ECO:0000256" key="3">
    <source>
        <dbReference type="ARBA" id="ARBA00022679"/>
    </source>
</evidence>
<reference evidence="6 7" key="1">
    <citation type="submission" date="2024-06" db="EMBL/GenBank/DDBJ databases">
        <title>The Natural Products Discovery Center: Release of the First 8490 Sequenced Strains for Exploring Actinobacteria Biosynthetic Diversity.</title>
        <authorList>
            <person name="Kalkreuter E."/>
            <person name="Kautsar S.A."/>
            <person name="Yang D."/>
            <person name="Bader C.D."/>
            <person name="Teijaro C.N."/>
            <person name="Fluegel L."/>
            <person name="Davis C.M."/>
            <person name="Simpson J.R."/>
            <person name="Lauterbach L."/>
            <person name="Steele A.D."/>
            <person name="Gui C."/>
            <person name="Meng S."/>
            <person name="Li G."/>
            <person name="Viehrig K."/>
            <person name="Ye F."/>
            <person name="Su P."/>
            <person name="Kiefer A.F."/>
            <person name="Nichols A."/>
            <person name="Cepeda A.J."/>
            <person name="Yan W."/>
            <person name="Fan B."/>
            <person name="Jiang Y."/>
            <person name="Adhikari A."/>
            <person name="Zheng C.-J."/>
            <person name="Schuster L."/>
            <person name="Cowan T.M."/>
            <person name="Smanski M.J."/>
            <person name="Chevrette M.G."/>
            <person name="De Carvalho L.P.S."/>
            <person name="Shen B."/>
        </authorList>
    </citation>
    <scope>NUCLEOTIDE SEQUENCE [LARGE SCALE GENOMIC DNA]</scope>
    <source>
        <strain evidence="6 7">NPDC000634</strain>
    </source>
</reference>
<dbReference type="EC" id="2.3.1.9" evidence="2"/>
<accession>A0ABV1VWE9</accession>
<evidence type="ECO:0000313" key="6">
    <source>
        <dbReference type="EMBL" id="MER6976262.1"/>
    </source>
</evidence>
<dbReference type="Pfam" id="PF00108">
    <property type="entry name" value="Thiolase_N"/>
    <property type="match status" value="1"/>
</dbReference>
<comment type="similarity">
    <text evidence="1">Belongs to the thiolase-like superfamily. Thiolase family.</text>
</comment>
<dbReference type="PANTHER" id="PTHR18919">
    <property type="entry name" value="ACETYL-COA C-ACYLTRANSFERASE"/>
    <property type="match status" value="1"/>
</dbReference>
<dbReference type="InterPro" id="IPR020616">
    <property type="entry name" value="Thiolase_N"/>
</dbReference>
<feature type="domain" description="Thiolase N-terminal" evidence="5">
    <location>
        <begin position="12"/>
        <end position="80"/>
    </location>
</feature>
<dbReference type="RefSeq" id="WP_279634654.1">
    <property type="nucleotide sequence ID" value="NZ_MUBM01000030.1"/>
</dbReference>
<dbReference type="InterPro" id="IPR016039">
    <property type="entry name" value="Thiolase-like"/>
</dbReference>
<comment type="caution">
    <text evidence="6">The sequence shown here is derived from an EMBL/GenBank/DDBJ whole genome shotgun (WGS) entry which is preliminary data.</text>
</comment>
<dbReference type="EMBL" id="JBEPCU010000032">
    <property type="protein sequence ID" value="MER6976262.1"/>
    <property type="molecule type" value="Genomic_DNA"/>
</dbReference>
<dbReference type="Gene3D" id="3.40.47.10">
    <property type="match status" value="2"/>
</dbReference>
<keyword evidence="4" id="KW-0012">Acyltransferase</keyword>
<proteinExistence type="inferred from homology"/>
<evidence type="ECO:0000259" key="5">
    <source>
        <dbReference type="Pfam" id="PF00108"/>
    </source>
</evidence>
<dbReference type="PANTHER" id="PTHR18919:SF107">
    <property type="entry name" value="ACETYL-COA ACETYLTRANSFERASE, CYTOSOLIC"/>
    <property type="match status" value="1"/>
</dbReference>
<protein>
    <recommendedName>
        <fullName evidence="2">acetyl-CoA C-acetyltransferase</fullName>
        <ecNumber evidence="2">2.3.1.9</ecNumber>
    </recommendedName>
</protein>
<dbReference type="Proteomes" id="UP001458415">
    <property type="component" value="Unassembled WGS sequence"/>
</dbReference>
<dbReference type="SUPFAM" id="SSF53901">
    <property type="entry name" value="Thiolase-like"/>
    <property type="match status" value="1"/>
</dbReference>
<evidence type="ECO:0000256" key="4">
    <source>
        <dbReference type="ARBA" id="ARBA00023315"/>
    </source>
</evidence>
<keyword evidence="3" id="KW-0808">Transferase</keyword>
<sequence length="107" mass="11046">MIRTSSRRSLRAAFAEEITPVEVAGRRPVTVEVDEHPKPHTTVQTLAGLRPVFRDGGTVTAGNASGINDGGAALVLVRESVAVERGLTGLVALEAVATAGMEPGLMG</sequence>
<gene>
    <name evidence="6" type="ORF">ABT317_04225</name>
</gene>
<evidence type="ECO:0000256" key="2">
    <source>
        <dbReference type="ARBA" id="ARBA00012705"/>
    </source>
</evidence>